<accession>A0A2W7DSZ1</accession>
<dbReference type="AlphaFoldDB" id="A0A2W7DSZ1"/>
<proteinExistence type="predicted"/>
<reference evidence="3" key="1">
    <citation type="submission" date="2017-03" db="EMBL/GenBank/DDBJ databases">
        <authorList>
            <person name="Safronova V.I."/>
            <person name="Sazanova A.L."/>
            <person name="Chirak E.R."/>
        </authorList>
    </citation>
    <scope>NUCLEOTIDE SEQUENCE [LARGE SCALE GENOMIC DNA]</scope>
    <source>
        <strain evidence="3">Ach-343</strain>
    </source>
</reference>
<feature type="domain" description="YjiS-like" evidence="1">
    <location>
        <begin position="31"/>
        <end position="65"/>
    </location>
</feature>
<keyword evidence="3" id="KW-1185">Reference proteome</keyword>
<dbReference type="InterPro" id="IPR009506">
    <property type="entry name" value="YjiS-like"/>
</dbReference>
<name>A0A2W7DSZ1_9HYPH</name>
<dbReference type="OrthoDB" id="8096613at2"/>
<sequence length="75" mass="8666">MLNPLLIETPRRSPPTASAHRVIENLVRSMASVARWIEFHRQREQLADLENHQLADLGLSPAQVRKECAKWPWQA</sequence>
<protein>
    <recommendedName>
        <fullName evidence="1">YjiS-like domain-containing protein</fullName>
    </recommendedName>
</protein>
<comment type="caution">
    <text evidence="2">The sequence shown here is derived from an EMBL/GenBank/DDBJ whole genome shotgun (WGS) entry which is preliminary data.</text>
</comment>
<gene>
    <name evidence="2" type="ORF">B5V02_33070</name>
</gene>
<evidence type="ECO:0000259" key="1">
    <source>
        <dbReference type="Pfam" id="PF06568"/>
    </source>
</evidence>
<dbReference type="EMBL" id="MZXV01000075">
    <property type="protein sequence ID" value="PZV34376.1"/>
    <property type="molecule type" value="Genomic_DNA"/>
</dbReference>
<dbReference type="Proteomes" id="UP000248616">
    <property type="component" value="Unassembled WGS sequence"/>
</dbReference>
<organism evidence="2 3">
    <name type="scientific">Mesorhizobium kowhaii</name>
    <dbReference type="NCBI Taxonomy" id="1300272"/>
    <lineage>
        <taxon>Bacteria</taxon>
        <taxon>Pseudomonadati</taxon>
        <taxon>Pseudomonadota</taxon>
        <taxon>Alphaproteobacteria</taxon>
        <taxon>Hyphomicrobiales</taxon>
        <taxon>Phyllobacteriaceae</taxon>
        <taxon>Mesorhizobium</taxon>
    </lineage>
</organism>
<evidence type="ECO:0000313" key="3">
    <source>
        <dbReference type="Proteomes" id="UP000248616"/>
    </source>
</evidence>
<evidence type="ECO:0000313" key="2">
    <source>
        <dbReference type="EMBL" id="PZV34376.1"/>
    </source>
</evidence>
<dbReference type="Pfam" id="PF06568">
    <property type="entry name" value="YjiS-like"/>
    <property type="match status" value="1"/>
</dbReference>